<dbReference type="EMBL" id="JACATK010000015">
    <property type="protein sequence ID" value="NWJ29955.1"/>
    <property type="molecule type" value="Genomic_DNA"/>
</dbReference>
<dbReference type="EMBL" id="JACATI010000003">
    <property type="protein sequence ID" value="NWJ20230.1"/>
    <property type="molecule type" value="Genomic_DNA"/>
</dbReference>
<organism evidence="9 11">
    <name type="scientific">Marine Group I thaumarchaeote</name>
    <dbReference type="NCBI Taxonomy" id="2511932"/>
    <lineage>
        <taxon>Archaea</taxon>
        <taxon>Nitrososphaerota</taxon>
        <taxon>Marine Group I</taxon>
    </lineage>
</organism>
<dbReference type="EMBL" id="JACATG010000006">
    <property type="protein sequence ID" value="NWK13951.1"/>
    <property type="molecule type" value="Genomic_DNA"/>
</dbReference>
<gene>
    <name evidence="6" type="ORF">HX840_04035</name>
    <name evidence="7" type="ORF">HX847_05025</name>
    <name evidence="2" type="ORF">HX848_04205</name>
    <name evidence="3" type="ORF">HX850_03465</name>
    <name evidence="8" type="ORF">HX852_04375</name>
    <name evidence="9" type="ORF">HX853_04875</name>
    <name evidence="5" type="ORF">HX854_05765</name>
    <name evidence="4" type="ORF">HX858_05235</name>
    <name evidence="1" type="ORF">HX860_04070</name>
</gene>
<reference evidence="10 11" key="1">
    <citation type="journal article" date="2019" name="Environ. Microbiol.">
        <title>Genomics insights into ecotype formation of ammonia-oxidizing archaea in the deep ocean.</title>
        <authorList>
            <person name="Wang Y."/>
            <person name="Huang J.M."/>
            <person name="Cui G.J."/>
            <person name="Nunoura T."/>
            <person name="Takaki Y."/>
            <person name="Li W.L."/>
            <person name="Li J."/>
            <person name="Gao Z.M."/>
            <person name="Takai K."/>
            <person name="Zhang A.Q."/>
            <person name="Stepanauskas R."/>
        </authorList>
    </citation>
    <scope>NUCLEOTIDE SEQUENCE [LARGE SCALE GENOMIC DNA]</scope>
    <source>
        <strain evidence="3 16">C4</strain>
        <strain evidence="8 13">D1a</strain>
        <strain evidence="1 18">L14</strain>
        <strain evidence="4 17">L15a</strain>
        <strain evidence="9 11">L19a</strain>
        <strain evidence="7 14">T1C4</strain>
        <strain evidence="2 15">T1L11</strain>
        <strain evidence="6 12">T1L9</strain>
        <strain evidence="5 10">T3L1</strain>
    </source>
</reference>
<name>A0A7K4P5G5_9ARCH</name>
<protein>
    <recommendedName>
        <fullName evidence="19">M48 family metallopeptidase</fullName>
    </recommendedName>
</protein>
<dbReference type="EMBL" id="JACATJ010000006">
    <property type="protein sequence ID" value="NWK09003.1"/>
    <property type="molecule type" value="Genomic_DNA"/>
</dbReference>
<dbReference type="Proteomes" id="UP000549797">
    <property type="component" value="Unassembled WGS sequence"/>
</dbReference>
<evidence type="ECO:0000313" key="12">
    <source>
        <dbReference type="Proteomes" id="UP000547822"/>
    </source>
</evidence>
<evidence type="ECO:0000313" key="1">
    <source>
        <dbReference type="EMBL" id="NWJ20230.1"/>
    </source>
</evidence>
<proteinExistence type="predicted"/>
<comment type="caution">
    <text evidence="9">The sequence shown here is derived from an EMBL/GenBank/DDBJ whole genome shotgun (WGS) entry which is preliminary data.</text>
</comment>
<dbReference type="EMBL" id="JACATE010000005">
    <property type="protein sequence ID" value="NWJ28576.1"/>
    <property type="molecule type" value="Genomic_DNA"/>
</dbReference>
<evidence type="ECO:0008006" key="19">
    <source>
        <dbReference type="Google" id="ProtNLM"/>
    </source>
</evidence>
<evidence type="ECO:0000313" key="11">
    <source>
        <dbReference type="Proteomes" id="UP000535457"/>
    </source>
</evidence>
<dbReference type="EMBL" id="JACATH010000003">
    <property type="protein sequence ID" value="NWJ57141.1"/>
    <property type="molecule type" value="Genomic_DNA"/>
</dbReference>
<evidence type="ECO:0000313" key="18">
    <source>
        <dbReference type="Proteomes" id="UP000587702"/>
    </source>
</evidence>
<evidence type="ECO:0000313" key="14">
    <source>
        <dbReference type="Proteomes" id="UP000559282"/>
    </source>
</evidence>
<evidence type="ECO:0000313" key="6">
    <source>
        <dbReference type="EMBL" id="NWK01057.1"/>
    </source>
</evidence>
<dbReference type="Proteomes" id="UP000520052">
    <property type="component" value="Unassembled WGS sequence"/>
</dbReference>
<dbReference type="Proteomes" id="UP000568446">
    <property type="component" value="Unassembled WGS sequence"/>
</dbReference>
<reference evidence="9" key="2">
    <citation type="submission" date="2020-06" db="EMBL/GenBank/DDBJ databases">
        <authorList>
            <person name="Wang Y."/>
        </authorList>
    </citation>
    <scope>NUCLEOTIDE SEQUENCE</scope>
    <source>
        <strain evidence="3">C4</strain>
        <strain evidence="8">D1a</strain>
        <strain evidence="1">L14</strain>
        <strain evidence="4">L15a</strain>
        <strain evidence="9">L19a</strain>
        <strain evidence="7">T1C4</strain>
        <strain evidence="2">T1L11</strain>
        <strain evidence="6">T1L9</strain>
        <strain evidence="5">T3L1</strain>
    </source>
</reference>
<evidence type="ECO:0000313" key="9">
    <source>
        <dbReference type="EMBL" id="NWK13951.1"/>
    </source>
</evidence>
<evidence type="ECO:0000313" key="13">
    <source>
        <dbReference type="Proteomes" id="UP000549797"/>
    </source>
</evidence>
<dbReference type="EMBL" id="JACATF010000018">
    <property type="protein sequence ID" value="NWK07758.1"/>
    <property type="molecule type" value="Genomic_DNA"/>
</dbReference>
<dbReference type="EMBL" id="JACATD010000004">
    <property type="protein sequence ID" value="NWK01057.1"/>
    <property type="molecule type" value="Genomic_DNA"/>
</dbReference>
<dbReference type="Gene3D" id="3.30.2010.10">
    <property type="entry name" value="Metalloproteases ('zincins'), catalytic domain"/>
    <property type="match status" value="1"/>
</dbReference>
<evidence type="ECO:0000313" key="10">
    <source>
        <dbReference type="Proteomes" id="UP000520052"/>
    </source>
</evidence>
<evidence type="ECO:0000313" key="8">
    <source>
        <dbReference type="EMBL" id="NWK09003.1"/>
    </source>
</evidence>
<dbReference type="Proteomes" id="UP000559282">
    <property type="component" value="Unassembled WGS sequence"/>
</dbReference>
<evidence type="ECO:0000313" key="17">
    <source>
        <dbReference type="Proteomes" id="UP000575480"/>
    </source>
</evidence>
<evidence type="ECO:0000313" key="4">
    <source>
        <dbReference type="EMBL" id="NWJ57141.1"/>
    </source>
</evidence>
<evidence type="ECO:0000313" key="15">
    <source>
        <dbReference type="Proteomes" id="UP000563820"/>
    </source>
</evidence>
<dbReference type="Proteomes" id="UP000535457">
    <property type="component" value="Unassembled WGS sequence"/>
</dbReference>
<dbReference type="Proteomes" id="UP000587702">
    <property type="component" value="Unassembled WGS sequence"/>
</dbReference>
<dbReference type="Proteomes" id="UP000575480">
    <property type="component" value="Unassembled WGS sequence"/>
</dbReference>
<dbReference type="EMBL" id="JACATC010000006">
    <property type="protein sequence ID" value="NWJ84215.1"/>
    <property type="molecule type" value="Genomic_DNA"/>
</dbReference>
<evidence type="ECO:0000313" key="7">
    <source>
        <dbReference type="EMBL" id="NWK07758.1"/>
    </source>
</evidence>
<evidence type="ECO:0000313" key="16">
    <source>
        <dbReference type="Proteomes" id="UP000568446"/>
    </source>
</evidence>
<sequence length="120" mass="14232">MKIDPDLTLQILEKVGIYSNRFSILEPKILFVTKDVLNMPREMTEGCRTSAYKYYGVSYLQHNLVFINIRKIPDEKTLENTIVHELIHMRFPYLAHGKRFNKLVRQGLRGKTFSPYKKRK</sequence>
<evidence type="ECO:0000313" key="3">
    <source>
        <dbReference type="EMBL" id="NWJ29955.1"/>
    </source>
</evidence>
<dbReference type="Proteomes" id="UP000547822">
    <property type="component" value="Unassembled WGS sequence"/>
</dbReference>
<evidence type="ECO:0000313" key="2">
    <source>
        <dbReference type="EMBL" id="NWJ28576.1"/>
    </source>
</evidence>
<accession>A0A7K4P5G5</accession>
<evidence type="ECO:0000313" key="5">
    <source>
        <dbReference type="EMBL" id="NWJ84215.1"/>
    </source>
</evidence>
<dbReference type="Proteomes" id="UP000563820">
    <property type="component" value="Unassembled WGS sequence"/>
</dbReference>
<dbReference type="AlphaFoldDB" id="A0A7K4P5G5"/>